<feature type="DNA-binding region" description="H-T-H motif" evidence="4">
    <location>
        <begin position="31"/>
        <end position="50"/>
    </location>
</feature>
<accession>A0A1M7RLP3</accession>
<dbReference type="Pfam" id="PF00440">
    <property type="entry name" value="TetR_N"/>
    <property type="match status" value="1"/>
</dbReference>
<evidence type="ECO:0000256" key="4">
    <source>
        <dbReference type="PROSITE-ProRule" id="PRU00335"/>
    </source>
</evidence>
<evidence type="ECO:0000256" key="3">
    <source>
        <dbReference type="ARBA" id="ARBA00023163"/>
    </source>
</evidence>
<feature type="domain" description="HTH tetR-type" evidence="5">
    <location>
        <begin position="8"/>
        <end position="68"/>
    </location>
</feature>
<dbReference type="Proteomes" id="UP000184440">
    <property type="component" value="Unassembled WGS sequence"/>
</dbReference>
<keyword evidence="3" id="KW-0804">Transcription</keyword>
<sequence length="221" mass="24450">MTSIDQSQDRRRRLLTAARTLFAARPYEKVTTTEIAKRAGVAYGLIAHHFENKHGLYLAVMKEIGAELAAEQDAPLTGDTLEDQLREALGRHVRYIDQNAAGFTAMMRGGLGTDPEFRSMLETLRWVGAARILHRLGVPDPPPATLRSAMRAWVAYFDELMLDRIETQALDLGDLVELAAAALKSTVAATLELDPEIRVRSDVHQLLHSRPATGSRLPARS</sequence>
<protein>
    <submittedName>
        <fullName evidence="6">Transcriptional regulator, TetR family</fullName>
    </submittedName>
</protein>
<gene>
    <name evidence="6" type="ORF">SAMN05443668_12122</name>
</gene>
<proteinExistence type="predicted"/>
<dbReference type="PROSITE" id="PS50977">
    <property type="entry name" value="HTH_TETR_2"/>
    <property type="match status" value="1"/>
</dbReference>
<dbReference type="PANTHER" id="PTHR30055:SF226">
    <property type="entry name" value="HTH-TYPE TRANSCRIPTIONAL REGULATOR PKSA"/>
    <property type="match status" value="1"/>
</dbReference>
<evidence type="ECO:0000256" key="1">
    <source>
        <dbReference type="ARBA" id="ARBA00023015"/>
    </source>
</evidence>
<dbReference type="PRINTS" id="PR00455">
    <property type="entry name" value="HTHTETR"/>
</dbReference>
<dbReference type="GO" id="GO:0003700">
    <property type="term" value="F:DNA-binding transcription factor activity"/>
    <property type="evidence" value="ECO:0007669"/>
    <property type="project" value="TreeGrafter"/>
</dbReference>
<dbReference type="InterPro" id="IPR009057">
    <property type="entry name" value="Homeodomain-like_sf"/>
</dbReference>
<dbReference type="STRING" id="134849.SAMN05443668_12122"/>
<evidence type="ECO:0000313" key="7">
    <source>
        <dbReference type="Proteomes" id="UP000184440"/>
    </source>
</evidence>
<dbReference type="GO" id="GO:0000976">
    <property type="term" value="F:transcription cis-regulatory region binding"/>
    <property type="evidence" value="ECO:0007669"/>
    <property type="project" value="TreeGrafter"/>
</dbReference>
<dbReference type="Gene3D" id="1.10.357.10">
    <property type="entry name" value="Tetracycline Repressor, domain 2"/>
    <property type="match status" value="1"/>
</dbReference>
<dbReference type="PANTHER" id="PTHR30055">
    <property type="entry name" value="HTH-TYPE TRANSCRIPTIONAL REGULATOR RUTR"/>
    <property type="match status" value="1"/>
</dbReference>
<dbReference type="InterPro" id="IPR054129">
    <property type="entry name" value="DesT_TetR_C"/>
</dbReference>
<evidence type="ECO:0000259" key="5">
    <source>
        <dbReference type="PROSITE" id="PS50977"/>
    </source>
</evidence>
<dbReference type="RefSeq" id="WP_073264799.1">
    <property type="nucleotide sequence ID" value="NZ_FRCS01000021.1"/>
</dbReference>
<dbReference type="InterPro" id="IPR050109">
    <property type="entry name" value="HTH-type_TetR-like_transc_reg"/>
</dbReference>
<dbReference type="Pfam" id="PF21943">
    <property type="entry name" value="TetR_C_46"/>
    <property type="match status" value="1"/>
</dbReference>
<keyword evidence="1" id="KW-0805">Transcription regulation</keyword>
<dbReference type="EMBL" id="FRCS01000021">
    <property type="protein sequence ID" value="SHN47174.1"/>
    <property type="molecule type" value="Genomic_DNA"/>
</dbReference>
<name>A0A1M7RLP3_9ACTN</name>
<evidence type="ECO:0000256" key="2">
    <source>
        <dbReference type="ARBA" id="ARBA00023125"/>
    </source>
</evidence>
<dbReference type="AlphaFoldDB" id="A0A1M7RLP3"/>
<evidence type="ECO:0000313" key="6">
    <source>
        <dbReference type="EMBL" id="SHN47174.1"/>
    </source>
</evidence>
<organism evidence="6 7">
    <name type="scientific">Cryptosporangium aurantiacum</name>
    <dbReference type="NCBI Taxonomy" id="134849"/>
    <lineage>
        <taxon>Bacteria</taxon>
        <taxon>Bacillati</taxon>
        <taxon>Actinomycetota</taxon>
        <taxon>Actinomycetes</taxon>
        <taxon>Cryptosporangiales</taxon>
        <taxon>Cryptosporangiaceae</taxon>
        <taxon>Cryptosporangium</taxon>
    </lineage>
</organism>
<reference evidence="6 7" key="1">
    <citation type="submission" date="2016-11" db="EMBL/GenBank/DDBJ databases">
        <authorList>
            <person name="Jaros S."/>
            <person name="Januszkiewicz K."/>
            <person name="Wedrychowicz H."/>
        </authorList>
    </citation>
    <scope>NUCLEOTIDE SEQUENCE [LARGE SCALE GENOMIC DNA]</scope>
    <source>
        <strain evidence="6 7">DSM 46144</strain>
    </source>
</reference>
<dbReference type="SUPFAM" id="SSF46689">
    <property type="entry name" value="Homeodomain-like"/>
    <property type="match status" value="1"/>
</dbReference>
<dbReference type="InterPro" id="IPR001647">
    <property type="entry name" value="HTH_TetR"/>
</dbReference>
<dbReference type="OrthoDB" id="8479950at2"/>
<keyword evidence="7" id="KW-1185">Reference proteome</keyword>
<keyword evidence="2 4" id="KW-0238">DNA-binding</keyword>